<keyword evidence="4" id="KW-0418">Kinase</keyword>
<dbReference type="Proteomes" id="UP001549773">
    <property type="component" value="Unassembled WGS sequence"/>
</dbReference>
<evidence type="ECO:0000256" key="1">
    <source>
        <dbReference type="ARBA" id="ARBA00010688"/>
    </source>
</evidence>
<evidence type="ECO:0000313" key="9">
    <source>
        <dbReference type="Proteomes" id="UP001549773"/>
    </source>
</evidence>
<dbReference type="PROSITE" id="PS00583">
    <property type="entry name" value="PFKB_KINASES_1"/>
    <property type="match status" value="1"/>
</dbReference>
<dbReference type="CDD" id="cd01164">
    <property type="entry name" value="FruK_PfkB_like"/>
    <property type="match status" value="1"/>
</dbReference>
<dbReference type="PIRSF" id="PIRSF000535">
    <property type="entry name" value="1PFK/6PFK/LacC"/>
    <property type="match status" value="1"/>
</dbReference>
<dbReference type="Gene3D" id="3.40.1190.20">
    <property type="match status" value="1"/>
</dbReference>
<dbReference type="Pfam" id="PF00294">
    <property type="entry name" value="PfkB"/>
    <property type="match status" value="1"/>
</dbReference>
<dbReference type="PANTHER" id="PTHR46566:SF2">
    <property type="entry name" value="ATP-DEPENDENT 6-PHOSPHOFRUCTOKINASE ISOZYME 2"/>
    <property type="match status" value="1"/>
</dbReference>
<dbReference type="InterPro" id="IPR017583">
    <property type="entry name" value="Tagatose/fructose_Pkinase"/>
</dbReference>
<comment type="similarity">
    <text evidence="1">Belongs to the carbohydrate kinase PfkB family.</text>
</comment>
<organism evidence="8 9">
    <name type="scientific">Sediminicola luteus</name>
    <dbReference type="NCBI Taxonomy" id="319238"/>
    <lineage>
        <taxon>Bacteria</taxon>
        <taxon>Pseudomonadati</taxon>
        <taxon>Bacteroidota</taxon>
        <taxon>Flavobacteriia</taxon>
        <taxon>Flavobacteriales</taxon>
        <taxon>Flavobacteriaceae</taxon>
        <taxon>Sediminicola</taxon>
    </lineage>
</organism>
<evidence type="ECO:0000256" key="5">
    <source>
        <dbReference type="ARBA" id="ARBA00022840"/>
    </source>
</evidence>
<dbReference type="InterPro" id="IPR029056">
    <property type="entry name" value="Ribokinase-like"/>
</dbReference>
<gene>
    <name evidence="8" type="ORF">ABXZ32_02580</name>
</gene>
<feature type="domain" description="Carbohydrate kinase PfkB" evidence="7">
    <location>
        <begin position="11"/>
        <end position="289"/>
    </location>
</feature>
<comment type="caution">
    <text evidence="8">The sequence shown here is derived from an EMBL/GenBank/DDBJ whole genome shotgun (WGS) entry which is preliminary data.</text>
</comment>
<keyword evidence="9" id="KW-1185">Reference proteome</keyword>
<dbReference type="InterPro" id="IPR011611">
    <property type="entry name" value="PfkB_dom"/>
</dbReference>
<dbReference type="RefSeq" id="WP_354617120.1">
    <property type="nucleotide sequence ID" value="NZ_JBEWYP010000001.1"/>
</dbReference>
<name>A0ABV2TVB3_9FLAO</name>
<keyword evidence="2 6" id="KW-0808">Transferase</keyword>
<protein>
    <submittedName>
        <fullName evidence="8">1-phosphofructokinase family hexose kinase</fullName>
    </submittedName>
</protein>
<evidence type="ECO:0000313" key="8">
    <source>
        <dbReference type="EMBL" id="MET7028259.1"/>
    </source>
</evidence>
<reference evidence="8 9" key="1">
    <citation type="submission" date="2024-07" db="EMBL/GenBank/DDBJ databases">
        <title>The genome sequence of type strain Sediminicola luteus GDMCC 1.2596T.</title>
        <authorList>
            <person name="Liu Y."/>
        </authorList>
    </citation>
    <scope>NUCLEOTIDE SEQUENCE [LARGE SCALE GENOMIC DNA]</scope>
    <source>
        <strain evidence="8 9">GDMCC 1.2596</strain>
    </source>
</reference>
<evidence type="ECO:0000256" key="4">
    <source>
        <dbReference type="ARBA" id="ARBA00022777"/>
    </source>
</evidence>
<keyword evidence="5" id="KW-0067">ATP-binding</keyword>
<evidence type="ECO:0000256" key="3">
    <source>
        <dbReference type="ARBA" id="ARBA00022741"/>
    </source>
</evidence>
<proteinExistence type="inferred from homology"/>
<dbReference type="SUPFAM" id="SSF53613">
    <property type="entry name" value="Ribokinase-like"/>
    <property type="match status" value="1"/>
</dbReference>
<evidence type="ECO:0000256" key="6">
    <source>
        <dbReference type="PIRNR" id="PIRNR000535"/>
    </source>
</evidence>
<dbReference type="PANTHER" id="PTHR46566">
    <property type="entry name" value="1-PHOSPHOFRUCTOKINASE-RELATED"/>
    <property type="match status" value="1"/>
</dbReference>
<sequence>MNKIITLTVNPVIDKTTTVDGMEPNRKLRCSAPTYFPGGGGINVSRALQNLGGRSTAIYLAGGASGVHMQRLMEVRGIEQKVVSQEGRTRENLSVSDTKHKLQYRFGVPGAFVKEREWKESLRLLETQLNDGDYIVASGKLPPGVPTTYFAQVAAIANKKNALLILDTKGDELKEAVKAPIFLLKPNLGEFSSLLDKSYIDFSELENLAIRFMATHSCHIMVVSMGAKGALMVFMDQCIFIPAPMVLQKNKIGAGDSMVAGMTLGLEEGRSFLEMAQYGVACGTAATMTSDGELCKKADVDALYSWVKKHTKLGKKTKEKS</sequence>
<dbReference type="EMBL" id="JBEWYP010000001">
    <property type="protein sequence ID" value="MET7028259.1"/>
    <property type="molecule type" value="Genomic_DNA"/>
</dbReference>
<dbReference type="NCBIfam" id="TIGR03168">
    <property type="entry name" value="1-PFK"/>
    <property type="match status" value="1"/>
</dbReference>
<dbReference type="InterPro" id="IPR002173">
    <property type="entry name" value="Carboh/pur_kinase_PfkB_CS"/>
</dbReference>
<accession>A0ABV2TVB3</accession>
<evidence type="ECO:0000259" key="7">
    <source>
        <dbReference type="Pfam" id="PF00294"/>
    </source>
</evidence>
<keyword evidence="3" id="KW-0547">Nucleotide-binding</keyword>
<evidence type="ECO:0000256" key="2">
    <source>
        <dbReference type="ARBA" id="ARBA00022679"/>
    </source>
</evidence>